<reference evidence="5 6" key="1">
    <citation type="submission" date="2016-12" db="EMBL/GenBank/DDBJ databases">
        <title>The new phylogeny of genus Mycobacterium.</title>
        <authorList>
            <person name="Tortoli E."/>
            <person name="Trovato A."/>
            <person name="Cirillo D.M."/>
        </authorList>
    </citation>
    <scope>NUCLEOTIDE SEQUENCE [LARGE SCALE GENOMIC DNA]</scope>
    <source>
        <strain evidence="5 6">DSM 44624</strain>
    </source>
</reference>
<evidence type="ECO:0000256" key="1">
    <source>
        <dbReference type="ARBA" id="ARBA00023002"/>
    </source>
</evidence>
<dbReference type="RefSeq" id="WP_083133763.1">
    <property type="nucleotide sequence ID" value="NZ_AP022607.1"/>
</dbReference>
<keyword evidence="1" id="KW-0560">Oxidoreductase</keyword>
<evidence type="ECO:0000313" key="6">
    <source>
        <dbReference type="Proteomes" id="UP000192441"/>
    </source>
</evidence>
<dbReference type="Pfam" id="PF22725">
    <property type="entry name" value="GFO_IDH_MocA_C3"/>
    <property type="match status" value="1"/>
</dbReference>
<organism evidence="5 6">
    <name type="scientific">Mycobacterium branderi</name>
    <dbReference type="NCBI Taxonomy" id="43348"/>
    <lineage>
        <taxon>Bacteria</taxon>
        <taxon>Bacillati</taxon>
        <taxon>Actinomycetota</taxon>
        <taxon>Actinomycetes</taxon>
        <taxon>Mycobacteriales</taxon>
        <taxon>Mycobacteriaceae</taxon>
        <taxon>Mycobacterium</taxon>
    </lineage>
</organism>
<dbReference type="SUPFAM" id="SSF55347">
    <property type="entry name" value="Glyceraldehyde-3-phosphate dehydrogenase-like, C-terminal domain"/>
    <property type="match status" value="1"/>
</dbReference>
<dbReference type="OrthoDB" id="9792085at2"/>
<keyword evidence="4" id="KW-0614">Plasmid</keyword>
<feature type="domain" description="Gfo/Idh/MocA-like oxidoreductase N-terminal" evidence="2">
    <location>
        <begin position="40"/>
        <end position="99"/>
    </location>
</feature>
<dbReference type="PANTHER" id="PTHR43818:SF11">
    <property type="entry name" value="BCDNA.GH03377"/>
    <property type="match status" value="1"/>
</dbReference>
<evidence type="ECO:0000259" key="2">
    <source>
        <dbReference type="Pfam" id="PF01408"/>
    </source>
</evidence>
<feature type="domain" description="GFO/IDH/MocA-like oxidoreductase" evidence="3">
    <location>
        <begin position="112"/>
        <end position="241"/>
    </location>
</feature>
<keyword evidence="7" id="KW-1185">Reference proteome</keyword>
<proteinExistence type="predicted"/>
<gene>
    <name evidence="5" type="ORF">BST20_23245</name>
    <name evidence="4" type="ORF">MBRA_56160</name>
</gene>
<reference evidence="4 7" key="2">
    <citation type="journal article" date="2019" name="Emerg. Microbes Infect.">
        <title>Comprehensive subspecies identification of 175 nontuberculous mycobacteria species based on 7547 genomic profiles.</title>
        <authorList>
            <person name="Matsumoto Y."/>
            <person name="Kinjo T."/>
            <person name="Motooka D."/>
            <person name="Nabeya D."/>
            <person name="Jung N."/>
            <person name="Uechi K."/>
            <person name="Horii T."/>
            <person name="Iida T."/>
            <person name="Fujita J."/>
            <person name="Nakamura S."/>
        </authorList>
    </citation>
    <scope>NUCLEOTIDE SEQUENCE [LARGE SCALE GENOMIC DNA]</scope>
    <source>
        <strain evidence="4 7">JCM 12687</strain>
        <plasmid evidence="4">pJCM12687</plasmid>
    </source>
</reference>
<dbReference type="SUPFAM" id="SSF51735">
    <property type="entry name" value="NAD(P)-binding Rossmann-fold domains"/>
    <property type="match status" value="1"/>
</dbReference>
<dbReference type="Gene3D" id="3.30.360.10">
    <property type="entry name" value="Dihydrodipicolinate Reductase, domain 2"/>
    <property type="match status" value="1"/>
</dbReference>
<dbReference type="Proteomes" id="UP000192441">
    <property type="component" value="Unassembled WGS sequence"/>
</dbReference>
<dbReference type="InterPro" id="IPR055170">
    <property type="entry name" value="GFO_IDH_MocA-like_dom"/>
</dbReference>
<accession>A0A7I7WFR0</accession>
<dbReference type="EMBL" id="AP022607">
    <property type="protein sequence ID" value="BBZ15421.1"/>
    <property type="molecule type" value="Genomic_DNA"/>
</dbReference>
<dbReference type="GO" id="GO:0016491">
    <property type="term" value="F:oxidoreductase activity"/>
    <property type="evidence" value="ECO:0007669"/>
    <property type="project" value="UniProtKB-KW"/>
</dbReference>
<dbReference type="EMBL" id="MVHM01000020">
    <property type="protein sequence ID" value="ORA33167.1"/>
    <property type="molecule type" value="Genomic_DNA"/>
</dbReference>
<dbReference type="Pfam" id="PF01408">
    <property type="entry name" value="GFO_IDH_MocA"/>
    <property type="match status" value="1"/>
</dbReference>
<dbReference type="InterPro" id="IPR036291">
    <property type="entry name" value="NAD(P)-bd_dom_sf"/>
</dbReference>
<dbReference type="Proteomes" id="UP000467379">
    <property type="component" value="Plasmid pJCM12687"/>
</dbReference>
<dbReference type="InterPro" id="IPR000683">
    <property type="entry name" value="Gfo/Idh/MocA-like_OxRdtase_N"/>
</dbReference>
<protein>
    <submittedName>
        <fullName evidence="5">Oxidoreductase</fullName>
    </submittedName>
</protein>
<name>A0A7I7WFR0_9MYCO</name>
<evidence type="ECO:0000313" key="7">
    <source>
        <dbReference type="Proteomes" id="UP000467379"/>
    </source>
</evidence>
<sequence length="334" mass="36189">MKVAILGTGFGQYGAAPVYRKLGFEVEVVTPRDEAAVERALASDVDLVSIHSPPFMHYEHVMRAIDHGHAVLCDKPFGRNAKEAHAMRDRACERGVLNFTNFELRSKPSRAKIKEIADAGVIGVPRHLSWSFFSNGFRGGTHGWVNERESGGGWIGAYASHLIDFTRWLFGSEVAKCGGISRIDEPTRPDRDGVERTATAEDAYSAWFVMANGCTAVQDTAYAAAAPMPSRITLMGTAGAVELVGDVKLVVRRAPDLSGVSAAERIRRGVVAGEGDEVFDFPPPAGEAHEPALTPWFARVKEALRTGRQIAPSFDDGVAVAEAMDQLRANLDRV</sequence>
<geneLocation type="plasmid" evidence="4 7">
    <name>pJCM12687</name>
</geneLocation>
<dbReference type="InterPro" id="IPR050463">
    <property type="entry name" value="Gfo/Idh/MocA_oxidrdct_glycsds"/>
</dbReference>
<evidence type="ECO:0000259" key="3">
    <source>
        <dbReference type="Pfam" id="PF22725"/>
    </source>
</evidence>
<dbReference type="PANTHER" id="PTHR43818">
    <property type="entry name" value="BCDNA.GH03377"/>
    <property type="match status" value="1"/>
</dbReference>
<dbReference type="Gene3D" id="3.40.50.720">
    <property type="entry name" value="NAD(P)-binding Rossmann-like Domain"/>
    <property type="match status" value="1"/>
</dbReference>
<reference evidence="4" key="3">
    <citation type="submission" date="2020-02" db="EMBL/GenBank/DDBJ databases">
        <authorList>
            <person name="Matsumoto Y."/>
            <person name="Kinjo T."/>
            <person name="Motooka D."/>
            <person name="Nabeya D."/>
            <person name="Jung N."/>
            <person name="Uechi K."/>
            <person name="Horii T."/>
            <person name="Iida T."/>
            <person name="Fujita J."/>
            <person name="Nakamura S."/>
        </authorList>
    </citation>
    <scope>NUCLEOTIDE SEQUENCE</scope>
    <source>
        <strain evidence="4">JCM 12687</strain>
        <plasmid evidence="4">pJCM12687</plasmid>
    </source>
</reference>
<dbReference type="AlphaFoldDB" id="A0A7I7WFR0"/>
<evidence type="ECO:0000313" key="4">
    <source>
        <dbReference type="EMBL" id="BBZ15421.1"/>
    </source>
</evidence>
<evidence type="ECO:0000313" key="5">
    <source>
        <dbReference type="EMBL" id="ORA33167.1"/>
    </source>
</evidence>
<dbReference type="GO" id="GO:0000166">
    <property type="term" value="F:nucleotide binding"/>
    <property type="evidence" value="ECO:0007669"/>
    <property type="project" value="InterPro"/>
</dbReference>